<evidence type="ECO:0000313" key="4">
    <source>
        <dbReference type="Proteomes" id="UP000320184"/>
    </source>
</evidence>
<dbReference type="Pfam" id="PF08443">
    <property type="entry name" value="RimK"/>
    <property type="match status" value="1"/>
</dbReference>
<evidence type="ECO:0000313" key="3">
    <source>
        <dbReference type="EMBL" id="TMQ50023.1"/>
    </source>
</evidence>
<organism evidence="3 4">
    <name type="scientific">Eiseniibacteriota bacterium</name>
    <dbReference type="NCBI Taxonomy" id="2212470"/>
    <lineage>
        <taxon>Bacteria</taxon>
        <taxon>Candidatus Eiseniibacteriota</taxon>
    </lineage>
</organism>
<reference evidence="3 4" key="1">
    <citation type="journal article" date="2019" name="Nat. Microbiol.">
        <title>Mediterranean grassland soil C-N compound turnover is dependent on rainfall and depth, and is mediated by genomically divergent microorganisms.</title>
        <authorList>
            <person name="Diamond S."/>
            <person name="Andeer P.F."/>
            <person name="Li Z."/>
            <person name="Crits-Christoph A."/>
            <person name="Burstein D."/>
            <person name="Anantharaman K."/>
            <person name="Lane K.R."/>
            <person name="Thomas B.C."/>
            <person name="Pan C."/>
            <person name="Northen T.R."/>
            <person name="Banfield J.F."/>
        </authorList>
    </citation>
    <scope>NUCLEOTIDE SEQUENCE [LARGE SCALE GENOMIC DNA]</scope>
    <source>
        <strain evidence="3">WS_3</strain>
    </source>
</reference>
<dbReference type="GO" id="GO:0016879">
    <property type="term" value="F:ligase activity, forming carbon-nitrogen bonds"/>
    <property type="evidence" value="ECO:0007669"/>
    <property type="project" value="TreeGrafter"/>
</dbReference>
<dbReference type="Gene3D" id="3.40.50.20">
    <property type="match status" value="1"/>
</dbReference>
<dbReference type="PANTHER" id="PTHR21621:SF0">
    <property type="entry name" value="BETA-CITRYLGLUTAMATE SYNTHASE B-RELATED"/>
    <property type="match status" value="1"/>
</dbReference>
<comment type="caution">
    <text evidence="3">The sequence shown here is derived from an EMBL/GenBank/DDBJ whole genome shotgun (WGS) entry which is preliminary data.</text>
</comment>
<proteinExistence type="predicted"/>
<evidence type="ECO:0000256" key="1">
    <source>
        <dbReference type="SAM" id="MobiDB-lite"/>
    </source>
</evidence>
<dbReference type="Proteomes" id="UP000320184">
    <property type="component" value="Unassembled WGS sequence"/>
</dbReference>
<accession>A0A538SF72</accession>
<gene>
    <name evidence="3" type="ORF">E6K73_08760</name>
</gene>
<dbReference type="InterPro" id="IPR013651">
    <property type="entry name" value="ATP-grasp_RimK-type"/>
</dbReference>
<name>A0A538SF72_UNCEI</name>
<dbReference type="SUPFAM" id="SSF56059">
    <property type="entry name" value="Glutathione synthetase ATP-binding domain-like"/>
    <property type="match status" value="1"/>
</dbReference>
<feature type="domain" description="ATP-grasp fold RimK-type" evidence="2">
    <location>
        <begin position="98"/>
        <end position="248"/>
    </location>
</feature>
<sequence>MTLRVGFLLPYYSRQSKSHMPAAMRMLSERGVRVDVIHPTDLVVQLSTLRAEHDLYVLKHTGSFTMSLAGALHARGAAILNPCAVTAALQDRIIRGLILASAGVPTPATYVVRHPAQLAPFLDDGPLVVKPYRETGCIDNCLVRGAGDLEGLPDGKEPLIAQRYHPPDGRDLKIYSIGGTLFGVKKTFPPRTEAEKHGEPFTPSPELCEIAWLCGRAFGIDLYGVDIIESGGKPYVVDISSMPGFKGVPDAASHLASYFHRAAERAAHARHSVGPEAPARPTAGEAPA</sequence>
<evidence type="ECO:0000259" key="2">
    <source>
        <dbReference type="Pfam" id="PF08443"/>
    </source>
</evidence>
<protein>
    <recommendedName>
        <fullName evidence="2">ATP-grasp fold RimK-type domain-containing protein</fullName>
    </recommendedName>
</protein>
<dbReference type="PANTHER" id="PTHR21621">
    <property type="entry name" value="RIBOSOMAL PROTEIN S6 MODIFICATION PROTEIN"/>
    <property type="match status" value="1"/>
</dbReference>
<dbReference type="EMBL" id="VBOT01000108">
    <property type="protein sequence ID" value="TMQ50023.1"/>
    <property type="molecule type" value="Genomic_DNA"/>
</dbReference>
<dbReference type="Gene3D" id="3.30.470.20">
    <property type="entry name" value="ATP-grasp fold, B domain"/>
    <property type="match status" value="1"/>
</dbReference>
<dbReference type="AlphaFoldDB" id="A0A538SF72"/>
<dbReference type="GO" id="GO:0005737">
    <property type="term" value="C:cytoplasm"/>
    <property type="evidence" value="ECO:0007669"/>
    <property type="project" value="TreeGrafter"/>
</dbReference>
<feature type="region of interest" description="Disordered" evidence="1">
    <location>
        <begin position="269"/>
        <end position="288"/>
    </location>
</feature>